<dbReference type="AlphaFoldDB" id="A0A8K0J7U4"/>
<proteinExistence type="predicted"/>
<evidence type="ECO:0000313" key="2">
    <source>
        <dbReference type="EMBL" id="KAG5927150.1"/>
    </source>
</evidence>
<reference evidence="2" key="1">
    <citation type="journal article" date="2020" name="bioRxiv">
        <title>Whole genome comparisons of ergot fungi reveals the divergence and evolution of species within the genus Claviceps are the result of varying mechanisms driving genome evolution and host range expansion.</title>
        <authorList>
            <person name="Wyka S.A."/>
            <person name="Mondo S.J."/>
            <person name="Liu M."/>
            <person name="Dettman J."/>
            <person name="Nalam V."/>
            <person name="Broders K.D."/>
        </authorList>
    </citation>
    <scope>NUCLEOTIDE SEQUENCE</scope>
    <source>
        <strain evidence="2">CCC 489</strain>
    </source>
</reference>
<dbReference type="EMBL" id="SRPY01000204">
    <property type="protein sequence ID" value="KAG5927150.1"/>
    <property type="molecule type" value="Genomic_DNA"/>
</dbReference>
<organism evidence="2 3">
    <name type="scientific">Claviceps africana</name>
    <dbReference type="NCBI Taxonomy" id="83212"/>
    <lineage>
        <taxon>Eukaryota</taxon>
        <taxon>Fungi</taxon>
        <taxon>Dikarya</taxon>
        <taxon>Ascomycota</taxon>
        <taxon>Pezizomycotina</taxon>
        <taxon>Sordariomycetes</taxon>
        <taxon>Hypocreomycetidae</taxon>
        <taxon>Hypocreales</taxon>
        <taxon>Clavicipitaceae</taxon>
        <taxon>Claviceps</taxon>
    </lineage>
</organism>
<evidence type="ECO:0000313" key="3">
    <source>
        <dbReference type="Proteomes" id="UP000811619"/>
    </source>
</evidence>
<evidence type="ECO:0000256" key="1">
    <source>
        <dbReference type="SAM" id="MobiDB-lite"/>
    </source>
</evidence>
<comment type="caution">
    <text evidence="2">The sequence shown here is derived from an EMBL/GenBank/DDBJ whole genome shotgun (WGS) entry which is preliminary data.</text>
</comment>
<protein>
    <submittedName>
        <fullName evidence="2">Uncharacterized protein</fullName>
    </submittedName>
</protein>
<accession>A0A8K0J7U4</accession>
<keyword evidence="3" id="KW-1185">Reference proteome</keyword>
<feature type="region of interest" description="Disordered" evidence="1">
    <location>
        <begin position="1"/>
        <end position="20"/>
    </location>
</feature>
<dbReference type="Proteomes" id="UP000811619">
    <property type="component" value="Unassembled WGS sequence"/>
</dbReference>
<sequence length="215" mass="24288">MSARRITPSTSRDLAATSRDTETLLRAIDKEGDTESVPARVTPGGPLLNDDDEEAELERRLAAAAKALRLARKRNTLKRLKQGLNNPYDHNNDSGELSQINTPVISRTATPTLTLPTQQRHSFVQVQLKAPTYKGGTYESLQIFLFDLDVVFFLDPNTFTSDHIKVAYATGCLAGVVKKQWLRYAAIDYRVDFKRFTWEEFVSWLKKGIIDEDAR</sequence>
<name>A0A8K0J7U4_9HYPO</name>
<feature type="region of interest" description="Disordered" evidence="1">
    <location>
        <begin position="26"/>
        <end position="51"/>
    </location>
</feature>
<dbReference type="OrthoDB" id="4951966at2759"/>
<gene>
    <name evidence="2" type="ORF">E4U42_002561</name>
</gene>